<accession>A0AA49JFD1</accession>
<dbReference type="GO" id="GO:0016020">
    <property type="term" value="C:membrane"/>
    <property type="evidence" value="ECO:0007669"/>
    <property type="project" value="GOC"/>
</dbReference>
<dbReference type="PANTHER" id="PTHR31302:SF31">
    <property type="entry name" value="PHOSPHODIESTERASE YAEI"/>
    <property type="match status" value="1"/>
</dbReference>
<keyword evidence="2" id="KW-0378">Hydrolase</keyword>
<dbReference type="InterPro" id="IPR004843">
    <property type="entry name" value="Calcineurin-like_PHP"/>
</dbReference>
<dbReference type="GO" id="GO:0009245">
    <property type="term" value="P:lipid A biosynthetic process"/>
    <property type="evidence" value="ECO:0007669"/>
    <property type="project" value="TreeGrafter"/>
</dbReference>
<name>A0AA49JFD1_9BACT</name>
<organism evidence="4">
    <name type="scientific">Roseihalotalea indica</name>
    <dbReference type="NCBI Taxonomy" id="2867963"/>
    <lineage>
        <taxon>Bacteria</taxon>
        <taxon>Pseudomonadati</taxon>
        <taxon>Bacteroidota</taxon>
        <taxon>Cytophagia</taxon>
        <taxon>Cytophagales</taxon>
        <taxon>Catalimonadaceae</taxon>
        <taxon>Roseihalotalea</taxon>
    </lineage>
</organism>
<gene>
    <name evidence="4" type="ORF">K4G66_23675</name>
</gene>
<dbReference type="GO" id="GO:0046872">
    <property type="term" value="F:metal ion binding"/>
    <property type="evidence" value="ECO:0007669"/>
    <property type="project" value="UniProtKB-KW"/>
</dbReference>
<proteinExistence type="predicted"/>
<evidence type="ECO:0000256" key="1">
    <source>
        <dbReference type="ARBA" id="ARBA00022723"/>
    </source>
</evidence>
<dbReference type="GO" id="GO:0008758">
    <property type="term" value="F:UDP-2,3-diacylglucosamine hydrolase activity"/>
    <property type="evidence" value="ECO:0007669"/>
    <property type="project" value="TreeGrafter"/>
</dbReference>
<sequence length="325" mass="37178">MNRMIESVTQQPDRLKNKDQYAVAPNDWAINRMRLEALRFNRISERALEKGKVSRLDYFLPYVTWGLKAAFLYNRGEQNARDIVIREHELFFENLPAAFDGYRILHISDLHIDSLPGVENDICDRLETLSFDTAVFTGDYRWHAYGEYSEKILAPLRQIFQNAQAPDGVYATLGNHDTRHIAEHLEEMQVRVLNNESIRIQRGEQQLTFTGTDDPHSYFTLDAVRSLEHSGEGFKIALVHSPELYQEAAQANYDLYLCGHTHAGQVCLPGGVPILRNLSKGHHLVEGLWQHDDMVGYTSAGCGVSGIPVRFFSRGEITRFTLRKK</sequence>
<reference evidence="4" key="1">
    <citation type="journal article" date="2023" name="Comput. Struct. Biotechnol. J.">
        <title>Discovery of a novel marine Bacteroidetes with a rich repertoire of carbohydrate-active enzymes.</title>
        <authorList>
            <person name="Chen B."/>
            <person name="Liu G."/>
            <person name="Chen Q."/>
            <person name="Wang H."/>
            <person name="Liu L."/>
            <person name="Tang K."/>
        </authorList>
    </citation>
    <scope>NUCLEOTIDE SEQUENCE</scope>
    <source>
        <strain evidence="4">TK19036</strain>
    </source>
</reference>
<reference evidence="4" key="2">
    <citation type="journal article" date="2024" name="Antonie Van Leeuwenhoek">
        <title>Roseihalotalea indica gen. nov., sp. nov., a halophilic Bacteroidetes from mesopelagic Southwest Indian Ocean with higher carbohydrate metabolic potential.</title>
        <authorList>
            <person name="Chen B."/>
            <person name="Zhang M."/>
            <person name="Lin D."/>
            <person name="Ye J."/>
            <person name="Tang K."/>
        </authorList>
    </citation>
    <scope>NUCLEOTIDE SEQUENCE</scope>
    <source>
        <strain evidence="4">TK19036</strain>
    </source>
</reference>
<dbReference type="Gene3D" id="3.60.21.10">
    <property type="match status" value="1"/>
</dbReference>
<protein>
    <submittedName>
        <fullName evidence="4">Metallophosphoesterase family protein</fullName>
    </submittedName>
</protein>
<keyword evidence="1" id="KW-0479">Metal-binding</keyword>
<dbReference type="SUPFAM" id="SSF56300">
    <property type="entry name" value="Metallo-dependent phosphatases"/>
    <property type="match status" value="1"/>
</dbReference>
<feature type="domain" description="Calcineurin-like phosphoesterase" evidence="3">
    <location>
        <begin position="103"/>
        <end position="263"/>
    </location>
</feature>
<evidence type="ECO:0000259" key="3">
    <source>
        <dbReference type="Pfam" id="PF00149"/>
    </source>
</evidence>
<evidence type="ECO:0000313" key="4">
    <source>
        <dbReference type="EMBL" id="WKN35379.1"/>
    </source>
</evidence>
<dbReference type="Pfam" id="PF00149">
    <property type="entry name" value="Metallophos"/>
    <property type="match status" value="1"/>
</dbReference>
<dbReference type="InterPro" id="IPR029052">
    <property type="entry name" value="Metallo-depent_PP-like"/>
</dbReference>
<dbReference type="EMBL" id="CP120682">
    <property type="protein sequence ID" value="WKN35379.1"/>
    <property type="molecule type" value="Genomic_DNA"/>
</dbReference>
<dbReference type="PANTHER" id="PTHR31302">
    <property type="entry name" value="TRANSMEMBRANE PROTEIN WITH METALLOPHOSPHOESTERASE DOMAIN-RELATED"/>
    <property type="match status" value="1"/>
</dbReference>
<evidence type="ECO:0000256" key="2">
    <source>
        <dbReference type="ARBA" id="ARBA00022801"/>
    </source>
</evidence>
<dbReference type="AlphaFoldDB" id="A0AA49JFD1"/>
<dbReference type="InterPro" id="IPR051158">
    <property type="entry name" value="Metallophosphoesterase_sf"/>
</dbReference>